<dbReference type="Pfam" id="PF03372">
    <property type="entry name" value="Exo_endo_phos"/>
    <property type="match status" value="1"/>
</dbReference>
<feature type="domain" description="Endonuclease/exonuclease/phosphatase" evidence="1">
    <location>
        <begin position="18"/>
        <end position="169"/>
    </location>
</feature>
<dbReference type="GO" id="GO:0003824">
    <property type="term" value="F:catalytic activity"/>
    <property type="evidence" value="ECO:0007669"/>
    <property type="project" value="InterPro"/>
</dbReference>
<dbReference type="PANTHER" id="PTHR33273:SF4">
    <property type="entry name" value="ENDONUCLEASE_EXONUCLEASE_PHOSPHATASE DOMAIN-CONTAINING PROTEIN"/>
    <property type="match status" value="1"/>
</dbReference>
<reference evidence="2" key="1">
    <citation type="submission" date="2021-05" db="EMBL/GenBank/DDBJ databases">
        <authorList>
            <person name="Alioto T."/>
            <person name="Alioto T."/>
            <person name="Gomez Garrido J."/>
        </authorList>
    </citation>
    <scope>NUCLEOTIDE SEQUENCE</scope>
</reference>
<dbReference type="AlphaFoldDB" id="A0A8D8W3I7"/>
<dbReference type="InterPro" id="IPR005135">
    <property type="entry name" value="Endo/exonuclease/phosphatase"/>
</dbReference>
<dbReference type="InterPro" id="IPR036691">
    <property type="entry name" value="Endo/exonu/phosph_ase_sf"/>
</dbReference>
<dbReference type="Gene3D" id="3.60.10.10">
    <property type="entry name" value="Endonuclease/exonuclease/phosphatase"/>
    <property type="match status" value="1"/>
</dbReference>
<protein>
    <recommendedName>
        <fullName evidence="1">Endonuclease/exonuclease/phosphatase domain-containing protein</fullName>
    </recommendedName>
</protein>
<dbReference type="SUPFAM" id="SSF56219">
    <property type="entry name" value="DNase I-like"/>
    <property type="match status" value="1"/>
</dbReference>
<accession>A0A8D8W3I7</accession>
<dbReference type="PANTHER" id="PTHR33273">
    <property type="entry name" value="DOMAIN-CONTAINING PROTEIN, PUTATIVE-RELATED"/>
    <property type="match status" value="1"/>
</dbReference>
<evidence type="ECO:0000313" key="2">
    <source>
        <dbReference type="EMBL" id="CAG6645733.1"/>
    </source>
</evidence>
<name>A0A8D8W3I7_9HEMI</name>
<organism evidence="2">
    <name type="scientific">Cacopsylla melanoneura</name>
    <dbReference type="NCBI Taxonomy" id="428564"/>
    <lineage>
        <taxon>Eukaryota</taxon>
        <taxon>Metazoa</taxon>
        <taxon>Ecdysozoa</taxon>
        <taxon>Arthropoda</taxon>
        <taxon>Hexapoda</taxon>
        <taxon>Insecta</taxon>
        <taxon>Pterygota</taxon>
        <taxon>Neoptera</taxon>
        <taxon>Paraneoptera</taxon>
        <taxon>Hemiptera</taxon>
        <taxon>Sternorrhyncha</taxon>
        <taxon>Psylloidea</taxon>
        <taxon>Psyllidae</taxon>
        <taxon>Psyllinae</taxon>
        <taxon>Cacopsylla</taxon>
    </lineage>
</organism>
<evidence type="ECO:0000259" key="1">
    <source>
        <dbReference type="Pfam" id="PF03372"/>
    </source>
</evidence>
<proteinExistence type="predicted"/>
<sequence length="171" mass="19917">MMSEQNTKITKRGQLNILTWNARGLKNKCNELFKTLIEEKIDVACLQETLLTSKNRLYHQSYCIIRRDRILVDNKYNGHGLAILIKRDIKFKVHKDPPPNTKAEFIGIQILNNKNFPINIYSIYIPGNKLRYPDLDHLINSNQPVVIAGDYNAKHHSWDKYNENTNGKRLA</sequence>
<dbReference type="EMBL" id="HBUF01138137">
    <property type="protein sequence ID" value="CAG6645733.1"/>
    <property type="molecule type" value="Transcribed_RNA"/>
</dbReference>